<dbReference type="SUPFAM" id="SSF56112">
    <property type="entry name" value="Protein kinase-like (PK-like)"/>
    <property type="match status" value="1"/>
</dbReference>
<dbReference type="AlphaFoldDB" id="A0A4R7T5H3"/>
<gene>
    <name evidence="1" type="ORF">EV138_0628</name>
</gene>
<accession>A0A4R7T5H3</accession>
<sequence length="409" mass="44659">MTADQNVDRLVRTVGRLWPGHDVALVTNRRRDRSARELIFVPSQASPRLLVPAGRPAAAASGLRRFSRALSSKERAVRLVGSYALRAGAEGLLADRIRMTPRAVGEASIEQHLSEVLGTAVVVGLGVGSLRANQKPILQVFDRRGRCVAYVKVGDSELTAGLVRQEGAALAGLAKQDWRLLEIPALLHLGDWQGLELLVISALDTAVRPAGGPLLQPPLDALDELYDRYDEGSAALATSAYWQHLVGTAEEVEDARQRTAYKEALERVEQSHGDEQVRFTAWHGDFAPWNLGMRRGRLQLWDWERFATGVPAGLDRVHYVLHTSTRAHGFSADVIDTALASPHTHHPAWSPAAQELLGVLYLASITARYLLGSQGDQGEVIRPTLDTVLDALTKHSRRLSAPTPKGATR</sequence>
<protein>
    <recommendedName>
        <fullName evidence="3">Phosphotransferase family enzyme</fullName>
    </recommendedName>
</protein>
<dbReference type="RefSeq" id="WP_133976934.1">
    <property type="nucleotide sequence ID" value="NZ_SOCE01000001.1"/>
</dbReference>
<evidence type="ECO:0000313" key="2">
    <source>
        <dbReference type="Proteomes" id="UP000295151"/>
    </source>
</evidence>
<dbReference type="Proteomes" id="UP000295151">
    <property type="component" value="Unassembled WGS sequence"/>
</dbReference>
<reference evidence="1 2" key="1">
    <citation type="submission" date="2019-03" db="EMBL/GenBank/DDBJ databases">
        <title>Genomic Encyclopedia of Type Strains, Phase III (KMG-III): the genomes of soil and plant-associated and newly described type strains.</title>
        <authorList>
            <person name="Whitman W."/>
        </authorList>
    </citation>
    <scope>NUCLEOTIDE SEQUENCE [LARGE SCALE GENOMIC DNA]</scope>
    <source>
        <strain evidence="1 2">VKM Ac-2575</strain>
    </source>
</reference>
<organism evidence="1 2">
    <name type="scientific">Kribbella voronezhensis</name>
    <dbReference type="NCBI Taxonomy" id="2512212"/>
    <lineage>
        <taxon>Bacteria</taxon>
        <taxon>Bacillati</taxon>
        <taxon>Actinomycetota</taxon>
        <taxon>Actinomycetes</taxon>
        <taxon>Propionibacteriales</taxon>
        <taxon>Kribbellaceae</taxon>
        <taxon>Kribbella</taxon>
    </lineage>
</organism>
<evidence type="ECO:0008006" key="3">
    <source>
        <dbReference type="Google" id="ProtNLM"/>
    </source>
</evidence>
<proteinExistence type="predicted"/>
<dbReference type="OrthoDB" id="8479674at2"/>
<name>A0A4R7T5H3_9ACTN</name>
<keyword evidence="2" id="KW-1185">Reference proteome</keyword>
<dbReference type="EMBL" id="SOCE01000001">
    <property type="protein sequence ID" value="TDU87111.1"/>
    <property type="molecule type" value="Genomic_DNA"/>
</dbReference>
<evidence type="ECO:0000313" key="1">
    <source>
        <dbReference type="EMBL" id="TDU87111.1"/>
    </source>
</evidence>
<comment type="caution">
    <text evidence="1">The sequence shown here is derived from an EMBL/GenBank/DDBJ whole genome shotgun (WGS) entry which is preliminary data.</text>
</comment>
<dbReference type="InterPro" id="IPR011009">
    <property type="entry name" value="Kinase-like_dom_sf"/>
</dbReference>